<evidence type="ECO:0000313" key="2">
    <source>
        <dbReference type="Proteomes" id="UP001358193"/>
    </source>
</evidence>
<evidence type="ECO:0000313" key="1">
    <source>
        <dbReference type="EMBL" id="WQJ53543.1"/>
    </source>
</evidence>
<proteinExistence type="predicted"/>
<reference evidence="1 2" key="1">
    <citation type="submission" date="2023-11" db="EMBL/GenBank/DDBJ databases">
        <authorList>
            <person name="Cook R."/>
            <person name="Crisci M."/>
            <person name="Pye H."/>
            <person name="Adriaenssens E."/>
            <person name="Santini J."/>
        </authorList>
    </citation>
    <scope>NUCLEOTIDE SEQUENCE [LARGE SCALE GENOMIC DNA]</scope>
    <source>
        <strain evidence="1">Lak_Megaphage_Sonny</strain>
    </source>
</reference>
<dbReference type="Proteomes" id="UP001358193">
    <property type="component" value="Segment"/>
</dbReference>
<accession>A0ABZ0Z310</accession>
<protein>
    <submittedName>
        <fullName evidence="1">Uncharacterized protein</fullName>
    </submittedName>
</protein>
<organism evidence="1 2">
    <name type="scientific">phage Lak_Megaphage_Sonny</name>
    <dbReference type="NCBI Taxonomy" id="3109229"/>
    <lineage>
        <taxon>Viruses</taxon>
        <taxon>Duplodnaviria</taxon>
        <taxon>Heunggongvirae</taxon>
        <taxon>Uroviricota</taxon>
        <taxon>Caudoviricetes</taxon>
        <taxon>Caudoviricetes code 15 clade</taxon>
    </lineage>
</organism>
<name>A0ABZ0Z310_9CAUD</name>
<sequence length="167" mass="19342">MRDEIRFNASKIALETSVRKAIMNKNIPGYGKVIDCKLASNTVDKADKIDIFIKFENDKAFYPANVKTRYEGSENYAIDEENLNNNTFIIYYEKPFSNEYLEVLNISVAPDLMLTNEKIHILISEQIINEIHIKNSPNVKFYQTDKGGYWVLMNDWINHVSIKGIII</sequence>
<keyword evidence="2" id="KW-1185">Reference proteome</keyword>
<dbReference type="EMBL" id="OR769223">
    <property type="protein sequence ID" value="WQJ53543.1"/>
    <property type="molecule type" value="Genomic_DNA"/>
</dbReference>